<evidence type="ECO:0000313" key="3">
    <source>
        <dbReference type="Proteomes" id="UP001152795"/>
    </source>
</evidence>
<accession>A0A6S7IGE2</accession>
<evidence type="ECO:0000313" key="2">
    <source>
        <dbReference type="EMBL" id="CAB4016213.1"/>
    </source>
</evidence>
<keyword evidence="3" id="KW-1185">Reference proteome</keyword>
<evidence type="ECO:0000256" key="1">
    <source>
        <dbReference type="SAM" id="MobiDB-lite"/>
    </source>
</evidence>
<name>A0A6S7IGE2_PARCT</name>
<feature type="region of interest" description="Disordered" evidence="1">
    <location>
        <begin position="15"/>
        <end position="54"/>
    </location>
</feature>
<organism evidence="2 3">
    <name type="scientific">Paramuricea clavata</name>
    <name type="common">Red gorgonian</name>
    <name type="synonym">Violescent sea-whip</name>
    <dbReference type="NCBI Taxonomy" id="317549"/>
    <lineage>
        <taxon>Eukaryota</taxon>
        <taxon>Metazoa</taxon>
        <taxon>Cnidaria</taxon>
        <taxon>Anthozoa</taxon>
        <taxon>Octocorallia</taxon>
        <taxon>Malacalcyonacea</taxon>
        <taxon>Plexauridae</taxon>
        <taxon>Paramuricea</taxon>
    </lineage>
</organism>
<protein>
    <submittedName>
        <fullName evidence="2">Uncharacterized protein</fullName>
    </submittedName>
</protein>
<comment type="caution">
    <text evidence="2">The sequence shown here is derived from an EMBL/GenBank/DDBJ whole genome shotgun (WGS) entry which is preliminary data.</text>
</comment>
<dbReference type="Proteomes" id="UP001152795">
    <property type="component" value="Unassembled WGS sequence"/>
</dbReference>
<proteinExistence type="predicted"/>
<feature type="compositionally biased region" description="Basic and acidic residues" evidence="1">
    <location>
        <begin position="45"/>
        <end position="54"/>
    </location>
</feature>
<feature type="compositionally biased region" description="Basic residues" evidence="1">
    <location>
        <begin position="31"/>
        <end position="40"/>
    </location>
</feature>
<reference evidence="2" key="1">
    <citation type="submission" date="2020-04" db="EMBL/GenBank/DDBJ databases">
        <authorList>
            <person name="Alioto T."/>
            <person name="Alioto T."/>
            <person name="Gomez Garrido J."/>
        </authorList>
    </citation>
    <scope>NUCLEOTIDE SEQUENCE</scope>
    <source>
        <strain evidence="2">A484AB</strain>
    </source>
</reference>
<dbReference type="EMBL" id="CACRXK020009019">
    <property type="protein sequence ID" value="CAB4016213.1"/>
    <property type="molecule type" value="Genomic_DNA"/>
</dbReference>
<gene>
    <name evidence="2" type="ORF">PACLA_8A069542</name>
</gene>
<sequence>MVGCWNDMNDKLLKQNRQSNQSTNHLSDQPRHRKPQRRFQARQNNDADHVNKESTIKVQESVAIVEDPSRTKKESCHAQLEEKCHAYAKLGHFAKHCLSKAQQNYQDEEFAYVINSSTNPPETRITVENGAFKVIVDKLAFKEMQKKNPNIRVQSSHKKVFPYETNTPLELIGEFEAQITASSGTTQGTFLVTNTNSTCLIMISYKKSIALGLLSLKVCSVSVDHLDPDVSAVLNKHKKVFEGMVISKTMKLNWKLILTFSQSLKKQGVFRTA</sequence>
<dbReference type="OrthoDB" id="8039770at2759"/>
<dbReference type="AlphaFoldDB" id="A0A6S7IGE2"/>
<feature type="compositionally biased region" description="Polar residues" evidence="1">
    <location>
        <begin position="15"/>
        <end position="27"/>
    </location>
</feature>